<evidence type="ECO:0000256" key="1">
    <source>
        <dbReference type="SAM" id="MobiDB-lite"/>
    </source>
</evidence>
<keyword evidence="2" id="KW-0472">Membrane</keyword>
<dbReference type="InterPro" id="IPR025194">
    <property type="entry name" value="RodZ-like_C"/>
</dbReference>
<evidence type="ECO:0000259" key="3">
    <source>
        <dbReference type="PROSITE" id="PS50943"/>
    </source>
</evidence>
<comment type="caution">
    <text evidence="4">The sequence shown here is derived from an EMBL/GenBank/DDBJ whole genome shotgun (WGS) entry which is preliminary data.</text>
</comment>
<evidence type="ECO:0000256" key="2">
    <source>
        <dbReference type="SAM" id="Phobius"/>
    </source>
</evidence>
<name>A0A6B2R2S7_9BURK</name>
<dbReference type="PANTHER" id="PTHR34475">
    <property type="match status" value="1"/>
</dbReference>
<dbReference type="GO" id="GO:0003677">
    <property type="term" value="F:DNA binding"/>
    <property type="evidence" value="ECO:0007669"/>
    <property type="project" value="InterPro"/>
</dbReference>
<gene>
    <name evidence="4" type="ORF">G3I67_08955</name>
</gene>
<dbReference type="EMBL" id="JAAGRN010000005">
    <property type="protein sequence ID" value="NDY83357.1"/>
    <property type="molecule type" value="Genomic_DNA"/>
</dbReference>
<dbReference type="InterPro" id="IPR010982">
    <property type="entry name" value="Lambda_DNA-bd_dom_sf"/>
</dbReference>
<dbReference type="AlphaFoldDB" id="A0A6B2R2S7"/>
<feature type="compositionally biased region" description="Polar residues" evidence="1">
    <location>
        <begin position="212"/>
        <end position="237"/>
    </location>
</feature>
<feature type="domain" description="HTH cro/C1-type" evidence="3">
    <location>
        <begin position="23"/>
        <end position="58"/>
    </location>
</feature>
<feature type="transmembrane region" description="Helical" evidence="2">
    <location>
        <begin position="133"/>
        <end position="154"/>
    </location>
</feature>
<dbReference type="InterPro" id="IPR050400">
    <property type="entry name" value="Bact_Cytoskel_RodZ"/>
</dbReference>
<proteinExistence type="predicted"/>
<dbReference type="PANTHER" id="PTHR34475:SF1">
    <property type="entry name" value="CYTOSKELETON PROTEIN RODZ"/>
    <property type="match status" value="1"/>
</dbReference>
<keyword evidence="2" id="KW-1133">Transmembrane helix</keyword>
<feature type="region of interest" description="Disordered" evidence="1">
    <location>
        <begin position="182"/>
        <end position="237"/>
    </location>
</feature>
<dbReference type="Pfam" id="PF13560">
    <property type="entry name" value="HTH_31"/>
    <property type="match status" value="1"/>
</dbReference>
<dbReference type="Gene3D" id="1.10.260.40">
    <property type="entry name" value="lambda repressor-like DNA-binding domains"/>
    <property type="match status" value="1"/>
</dbReference>
<organism evidence="4">
    <name type="scientific">Sheuella amnicola</name>
    <dbReference type="NCBI Taxonomy" id="2707330"/>
    <lineage>
        <taxon>Bacteria</taxon>
        <taxon>Pseudomonadati</taxon>
        <taxon>Pseudomonadota</taxon>
        <taxon>Betaproteobacteria</taxon>
        <taxon>Burkholderiales</taxon>
        <taxon>Alcaligenaceae</taxon>
        <taxon>Sheuella</taxon>
    </lineage>
</organism>
<feature type="compositionally biased region" description="Low complexity" evidence="1">
    <location>
        <begin position="182"/>
        <end position="201"/>
    </location>
</feature>
<accession>A0A6B2R2S7</accession>
<evidence type="ECO:0000313" key="4">
    <source>
        <dbReference type="EMBL" id="NDY83357.1"/>
    </source>
</evidence>
<reference evidence="4" key="1">
    <citation type="submission" date="2020-02" db="EMBL/GenBank/DDBJ databases">
        <authorList>
            <person name="Chen W.-M."/>
        </authorList>
    </citation>
    <scope>NUCLEOTIDE SEQUENCE</scope>
    <source>
        <strain evidence="4">NBD-18</strain>
    </source>
</reference>
<protein>
    <submittedName>
        <fullName evidence="4">DUF4115 domain-containing protein</fullName>
    </submittedName>
</protein>
<dbReference type="InterPro" id="IPR001387">
    <property type="entry name" value="Cro/C1-type_HTH"/>
</dbReference>
<dbReference type="SUPFAM" id="SSF47413">
    <property type="entry name" value="lambda repressor-like DNA-binding domains"/>
    <property type="match status" value="1"/>
</dbReference>
<dbReference type="RefSeq" id="WP_163654447.1">
    <property type="nucleotide sequence ID" value="NZ_JAAGRN010000005.1"/>
</dbReference>
<sequence>MQNKINLKAYLSAADKFWIGGQLRSLRQAQGLGVPEVARLANCPQSQILAIESGSQGPFGNTENYVMGILNYADKIEIAPDSALGVKLAELANITDGALKDETSASGINSLMQSSLTNGSAASQLRGVDVKRVALVAAGLCAILLAVLLALDILPGAQHIKSAMGLSPKLKDTTEHQTAITENTTTAATQTKPQNQTTLSTPPEPSTEKPNVSATQKTETATKSQATDQSLPKIQEQATRSTASLSFKFSGSCWVQITGLDGKVSEKVYGNSDQLELDPSKVKSLVIGNVEAVTVTNSLGKQVNLKPFANQISKVARFKEQDLGTLIRDRN</sequence>
<keyword evidence="2" id="KW-0812">Transmembrane</keyword>
<dbReference type="CDD" id="cd00093">
    <property type="entry name" value="HTH_XRE"/>
    <property type="match status" value="1"/>
</dbReference>
<dbReference type="Pfam" id="PF13464">
    <property type="entry name" value="RodZ_C"/>
    <property type="match status" value="1"/>
</dbReference>
<dbReference type="PROSITE" id="PS50943">
    <property type="entry name" value="HTH_CROC1"/>
    <property type="match status" value="1"/>
</dbReference>